<feature type="region of interest" description="Disordered" evidence="7">
    <location>
        <begin position="1"/>
        <end position="24"/>
    </location>
</feature>
<dbReference type="InterPro" id="IPR017970">
    <property type="entry name" value="Homeobox_CS"/>
</dbReference>
<feature type="region of interest" description="Disordered" evidence="7">
    <location>
        <begin position="220"/>
        <end position="272"/>
    </location>
</feature>
<dbReference type="PROSITE" id="PS00027">
    <property type="entry name" value="HOMEOBOX_1"/>
    <property type="match status" value="1"/>
</dbReference>
<dbReference type="Pfam" id="PF00046">
    <property type="entry name" value="Homeodomain"/>
    <property type="match status" value="1"/>
</dbReference>
<evidence type="ECO:0000313" key="9">
    <source>
        <dbReference type="WBParaSite" id="ASIM_0001769101-mRNA-1"/>
    </source>
</evidence>
<dbReference type="InterPro" id="IPR001356">
    <property type="entry name" value="HD"/>
</dbReference>
<dbReference type="FunFam" id="1.10.10.60:FF:000182">
    <property type="entry name" value="Paired like homeobox 2B"/>
    <property type="match status" value="1"/>
</dbReference>
<feature type="domain" description="Homeobox" evidence="8">
    <location>
        <begin position="148"/>
        <end position="208"/>
    </location>
</feature>
<dbReference type="GO" id="GO:0000981">
    <property type="term" value="F:DNA-binding transcription factor activity, RNA polymerase II-specific"/>
    <property type="evidence" value="ECO:0007669"/>
    <property type="project" value="InterPro"/>
</dbReference>
<evidence type="ECO:0000256" key="6">
    <source>
        <dbReference type="RuleBase" id="RU000682"/>
    </source>
</evidence>
<dbReference type="GO" id="GO:0000977">
    <property type="term" value="F:RNA polymerase II transcription regulatory region sequence-specific DNA binding"/>
    <property type="evidence" value="ECO:0007669"/>
    <property type="project" value="TreeGrafter"/>
</dbReference>
<dbReference type="InterPro" id="IPR050649">
    <property type="entry name" value="Paired_Homeobox_TFs"/>
</dbReference>
<evidence type="ECO:0000256" key="5">
    <source>
        <dbReference type="PROSITE-ProRule" id="PRU00108"/>
    </source>
</evidence>
<dbReference type="PANTHER" id="PTHR24329">
    <property type="entry name" value="HOMEOBOX PROTEIN ARISTALESS"/>
    <property type="match status" value="1"/>
</dbReference>
<dbReference type="CDD" id="cd00086">
    <property type="entry name" value="homeodomain"/>
    <property type="match status" value="1"/>
</dbReference>
<organism evidence="9">
    <name type="scientific">Anisakis simplex</name>
    <name type="common">Herring worm</name>
    <dbReference type="NCBI Taxonomy" id="6269"/>
    <lineage>
        <taxon>Eukaryota</taxon>
        <taxon>Metazoa</taxon>
        <taxon>Ecdysozoa</taxon>
        <taxon>Nematoda</taxon>
        <taxon>Chromadorea</taxon>
        <taxon>Rhabditida</taxon>
        <taxon>Spirurina</taxon>
        <taxon>Ascaridomorpha</taxon>
        <taxon>Ascaridoidea</taxon>
        <taxon>Anisakidae</taxon>
        <taxon>Anisakis</taxon>
        <taxon>Anisakis simplex complex</taxon>
    </lineage>
</organism>
<keyword evidence="2 5" id="KW-0238">DNA-binding</keyword>
<evidence type="ECO:0000256" key="1">
    <source>
        <dbReference type="ARBA" id="ARBA00004123"/>
    </source>
</evidence>
<dbReference type="Gene3D" id="1.10.10.60">
    <property type="entry name" value="Homeodomain-like"/>
    <property type="match status" value="1"/>
</dbReference>
<feature type="compositionally biased region" description="Low complexity" evidence="7">
    <location>
        <begin position="14"/>
        <end position="24"/>
    </location>
</feature>
<reference evidence="9" key="1">
    <citation type="submission" date="2017-02" db="UniProtKB">
        <authorList>
            <consortium name="WormBaseParasite"/>
        </authorList>
    </citation>
    <scope>IDENTIFICATION</scope>
</reference>
<proteinExistence type="predicted"/>
<evidence type="ECO:0000256" key="4">
    <source>
        <dbReference type="ARBA" id="ARBA00023242"/>
    </source>
</evidence>
<dbReference type="GO" id="GO:0005634">
    <property type="term" value="C:nucleus"/>
    <property type="evidence" value="ECO:0007669"/>
    <property type="project" value="UniProtKB-SubCell"/>
</dbReference>
<keyword evidence="4 5" id="KW-0539">Nucleus</keyword>
<keyword evidence="3 5" id="KW-0371">Homeobox</keyword>
<dbReference type="PANTHER" id="PTHR24329:SF543">
    <property type="entry name" value="FI01017P-RELATED"/>
    <property type="match status" value="1"/>
</dbReference>
<evidence type="ECO:0000256" key="2">
    <source>
        <dbReference type="ARBA" id="ARBA00023125"/>
    </source>
</evidence>
<dbReference type="AlphaFoldDB" id="A0A0M3K9P7"/>
<comment type="subcellular location">
    <subcellularLocation>
        <location evidence="1 5 6">Nucleus</location>
    </subcellularLocation>
</comment>
<dbReference type="SMART" id="SM00389">
    <property type="entry name" value="HOX"/>
    <property type="match status" value="1"/>
</dbReference>
<evidence type="ECO:0000259" key="8">
    <source>
        <dbReference type="PROSITE" id="PS50071"/>
    </source>
</evidence>
<dbReference type="SUPFAM" id="SSF46689">
    <property type="entry name" value="Homeodomain-like"/>
    <property type="match status" value="1"/>
</dbReference>
<protein>
    <submittedName>
        <fullName evidence="9">Homeobox protein NOBOX (inferred by orthology to a human protein)</fullName>
    </submittedName>
</protein>
<dbReference type="WBParaSite" id="ASIM_0001769101-mRNA-1">
    <property type="protein sequence ID" value="ASIM_0001769101-mRNA-1"/>
    <property type="gene ID" value="ASIM_0001769101"/>
</dbReference>
<sequence>LANAHHHHHSIIPSSVNASLSSNNSNSSSVTSGLANSAAATPQQYRTHAADSLQAFFNSGLPYKLYQNQTSLISAGADAMRPSAAAAASLMAGIPGPSLVGLCFHLIPPLRSIISHLPYPIYGNYSLEGAICGSGTATVGCSNPSERRKQRRIRTTFTSGQLKELERAFMETHYPDIYTREDIAMRIDLTEARVQVWFQNRRAKFRKHEKLRKLKEDGNMECVGDANQGGSDADNIGRIQKRESDDSESNAELARNDGTSSSASISLNSILS</sequence>
<evidence type="ECO:0000256" key="3">
    <source>
        <dbReference type="ARBA" id="ARBA00023155"/>
    </source>
</evidence>
<name>A0A0M3K9P7_ANISI</name>
<accession>A0A0M3K9P7</accession>
<feature type="compositionally biased region" description="Low complexity" evidence="7">
    <location>
        <begin position="260"/>
        <end position="272"/>
    </location>
</feature>
<dbReference type="PROSITE" id="PS50071">
    <property type="entry name" value="HOMEOBOX_2"/>
    <property type="match status" value="1"/>
</dbReference>
<evidence type="ECO:0000256" key="7">
    <source>
        <dbReference type="SAM" id="MobiDB-lite"/>
    </source>
</evidence>
<feature type="DNA-binding region" description="Homeobox" evidence="5">
    <location>
        <begin position="150"/>
        <end position="209"/>
    </location>
</feature>
<dbReference type="InterPro" id="IPR009057">
    <property type="entry name" value="Homeodomain-like_sf"/>
</dbReference>
<feature type="compositionally biased region" description="Basic residues" evidence="7">
    <location>
        <begin position="1"/>
        <end position="10"/>
    </location>
</feature>